<dbReference type="PRINTS" id="PR01909">
    <property type="entry name" value="ADSPHPHTASEA"/>
</dbReference>
<evidence type="ECO:0000256" key="6">
    <source>
        <dbReference type="PIRSR" id="PIRSR620405-1"/>
    </source>
</evidence>
<dbReference type="PANTHER" id="PTHR45682:SF1">
    <property type="entry name" value="DUAL SPECIFICITY PROTEIN PHOSPHATASE 3"/>
    <property type="match status" value="1"/>
</dbReference>
<comment type="function">
    <text evidence="7">Dual specificity phosphatase able to dephosphorylate phosphotyrosine, phosphoserine and phosphothreonine residues, with a preference for phosphotyrosine as a substrate.</text>
</comment>
<evidence type="ECO:0000259" key="9">
    <source>
        <dbReference type="PROSITE" id="PS50054"/>
    </source>
</evidence>
<dbReference type="STRING" id="7574.A0A1S3H020"/>
<sequence>MAERVSSPCTVEKLKKIIQDVRPSSSRPPDKTKNRKDPTWSAILQIQAHSMTNRYNEVYPGIFLGDHSLAKNKEELVSLGITHLLNAAEGTKFNQISTNQEYYQDVNIKYFGIHGQDVMTFKLSKYFKEAADFIDECLKSGGKIYVHCFEGVSRSATLVTSYLMLKQGQTAVDALTLLRQKREVMPNTGFMKQLCELDEELRVH</sequence>
<dbReference type="GO" id="GO:0008138">
    <property type="term" value="F:protein tyrosine/serine/threonine phosphatase activity"/>
    <property type="evidence" value="ECO:0007669"/>
    <property type="project" value="UniProtKB-UniRule"/>
</dbReference>
<comment type="similarity">
    <text evidence="1 7">Belongs to the protein-tyrosine phosphatase family. Non-receptor class dual specificity subfamily.</text>
</comment>
<dbReference type="EC" id="3.1.3.48" evidence="7"/>
<comment type="catalytic activity">
    <reaction evidence="5 7">
        <text>O-phospho-L-threonyl-[protein] + H2O = L-threonyl-[protein] + phosphate</text>
        <dbReference type="Rhea" id="RHEA:47004"/>
        <dbReference type="Rhea" id="RHEA-COMP:11060"/>
        <dbReference type="Rhea" id="RHEA-COMP:11605"/>
        <dbReference type="ChEBI" id="CHEBI:15377"/>
        <dbReference type="ChEBI" id="CHEBI:30013"/>
        <dbReference type="ChEBI" id="CHEBI:43474"/>
        <dbReference type="ChEBI" id="CHEBI:61977"/>
        <dbReference type="EC" id="3.1.3.16"/>
    </reaction>
</comment>
<dbReference type="Proteomes" id="UP000085678">
    <property type="component" value="Unplaced"/>
</dbReference>
<dbReference type="SUPFAM" id="SSF52799">
    <property type="entry name" value="(Phosphotyrosine protein) phosphatases II"/>
    <property type="match status" value="1"/>
</dbReference>
<evidence type="ECO:0000256" key="7">
    <source>
        <dbReference type="RuleBase" id="RU366038"/>
    </source>
</evidence>
<dbReference type="GO" id="GO:0004722">
    <property type="term" value="F:protein serine/threonine phosphatase activity"/>
    <property type="evidence" value="ECO:0007669"/>
    <property type="project" value="UniProtKB-EC"/>
</dbReference>
<protein>
    <recommendedName>
        <fullName evidence="7">Dual specificity protein phosphatase</fullName>
        <ecNumber evidence="7">3.1.3.16</ecNumber>
        <ecNumber evidence="7">3.1.3.48</ecNumber>
    </recommendedName>
</protein>
<keyword evidence="3 7" id="KW-0904">Protein phosphatase</keyword>
<dbReference type="GO" id="GO:0043409">
    <property type="term" value="P:negative regulation of MAPK cascade"/>
    <property type="evidence" value="ECO:0007669"/>
    <property type="project" value="TreeGrafter"/>
</dbReference>
<feature type="domain" description="Tyrosine specific protein phosphatases" evidence="10">
    <location>
        <begin position="124"/>
        <end position="193"/>
    </location>
</feature>
<reference evidence="12 13" key="1">
    <citation type="submission" date="2025-04" db="UniProtKB">
        <authorList>
            <consortium name="RefSeq"/>
        </authorList>
    </citation>
    <scope>IDENTIFICATION</scope>
    <source>
        <tissue evidence="12 13">Gonads</tissue>
    </source>
</reference>
<dbReference type="GO" id="GO:0004725">
    <property type="term" value="F:protein tyrosine phosphatase activity"/>
    <property type="evidence" value="ECO:0007669"/>
    <property type="project" value="UniProtKB-EC"/>
</dbReference>
<evidence type="ECO:0000313" key="12">
    <source>
        <dbReference type="RefSeq" id="XP_013379348.1"/>
    </source>
</evidence>
<dbReference type="PROSITE" id="PS50054">
    <property type="entry name" value="TYR_PHOSPHATASE_DUAL"/>
    <property type="match status" value="1"/>
</dbReference>
<dbReference type="KEGG" id="lak:106152687"/>
<evidence type="ECO:0000256" key="3">
    <source>
        <dbReference type="ARBA" id="ARBA00022912"/>
    </source>
</evidence>
<feature type="region of interest" description="Disordered" evidence="8">
    <location>
        <begin position="17"/>
        <end position="38"/>
    </location>
</feature>
<evidence type="ECO:0000256" key="1">
    <source>
        <dbReference type="ARBA" id="ARBA00008601"/>
    </source>
</evidence>
<evidence type="ECO:0000256" key="4">
    <source>
        <dbReference type="ARBA" id="ARBA00047761"/>
    </source>
</evidence>
<keyword evidence="2 7" id="KW-0378">Hydrolase</keyword>
<dbReference type="SMART" id="SM00195">
    <property type="entry name" value="DSPc"/>
    <property type="match status" value="1"/>
</dbReference>
<dbReference type="InterPro" id="IPR000340">
    <property type="entry name" value="Dual-sp_phosphatase_cat-dom"/>
</dbReference>
<feature type="active site" description="Phosphocysteine intermediate" evidence="6">
    <location>
        <position position="148"/>
    </location>
</feature>
<dbReference type="AlphaFoldDB" id="A0A1S3H020"/>
<evidence type="ECO:0000256" key="2">
    <source>
        <dbReference type="ARBA" id="ARBA00022801"/>
    </source>
</evidence>
<comment type="catalytic activity">
    <reaction evidence="4 7">
        <text>O-phospho-L-seryl-[protein] + H2O = L-seryl-[protein] + phosphate</text>
        <dbReference type="Rhea" id="RHEA:20629"/>
        <dbReference type="Rhea" id="RHEA-COMP:9863"/>
        <dbReference type="Rhea" id="RHEA-COMP:11604"/>
        <dbReference type="ChEBI" id="CHEBI:15377"/>
        <dbReference type="ChEBI" id="CHEBI:29999"/>
        <dbReference type="ChEBI" id="CHEBI:43474"/>
        <dbReference type="ChEBI" id="CHEBI:83421"/>
        <dbReference type="EC" id="3.1.3.16"/>
    </reaction>
</comment>
<feature type="compositionally biased region" description="Basic and acidic residues" evidence="8">
    <location>
        <begin position="28"/>
        <end position="38"/>
    </location>
</feature>
<dbReference type="GeneID" id="106150878"/>
<dbReference type="OrthoDB" id="426001at2759"/>
<dbReference type="Gene3D" id="3.90.190.10">
    <property type="entry name" value="Protein tyrosine phosphatase superfamily"/>
    <property type="match status" value="1"/>
</dbReference>
<name>A0A1S3H020_LINAN</name>
<dbReference type="PRINTS" id="PR01908">
    <property type="entry name" value="ADSPHPHTASE"/>
</dbReference>
<dbReference type="PROSITE" id="PS50056">
    <property type="entry name" value="TYR_PHOSPHATASE_2"/>
    <property type="match status" value="1"/>
</dbReference>
<dbReference type="GO" id="GO:0005737">
    <property type="term" value="C:cytoplasm"/>
    <property type="evidence" value="ECO:0007669"/>
    <property type="project" value="TreeGrafter"/>
</dbReference>
<gene>
    <name evidence="12" type="primary">LOC106150878</name>
    <name evidence="13" type="synonym">LOC106152687</name>
</gene>
<proteinExistence type="inferred from homology"/>
<organism evidence="11 12">
    <name type="scientific">Lingula anatina</name>
    <name type="common">Brachiopod</name>
    <name type="synonym">Lingula unguis</name>
    <dbReference type="NCBI Taxonomy" id="7574"/>
    <lineage>
        <taxon>Eukaryota</taxon>
        <taxon>Metazoa</taxon>
        <taxon>Spiralia</taxon>
        <taxon>Lophotrochozoa</taxon>
        <taxon>Brachiopoda</taxon>
        <taxon>Linguliformea</taxon>
        <taxon>Lingulata</taxon>
        <taxon>Lingulida</taxon>
        <taxon>Linguloidea</taxon>
        <taxon>Lingulidae</taxon>
        <taxon>Lingula</taxon>
    </lineage>
</organism>
<evidence type="ECO:0000256" key="5">
    <source>
        <dbReference type="ARBA" id="ARBA00048336"/>
    </source>
</evidence>
<feature type="domain" description="Tyrosine-protein phosphatase" evidence="9">
    <location>
        <begin position="54"/>
        <end position="203"/>
    </location>
</feature>
<dbReference type="RefSeq" id="XP_013379348.1">
    <property type="nucleotide sequence ID" value="XM_013523894.1"/>
</dbReference>
<dbReference type="KEGG" id="lak:106150878"/>
<comment type="catalytic activity">
    <reaction evidence="7">
        <text>O-phospho-L-tyrosyl-[protein] + H2O = L-tyrosyl-[protein] + phosphate</text>
        <dbReference type="Rhea" id="RHEA:10684"/>
        <dbReference type="Rhea" id="RHEA-COMP:10136"/>
        <dbReference type="Rhea" id="RHEA-COMP:20101"/>
        <dbReference type="ChEBI" id="CHEBI:15377"/>
        <dbReference type="ChEBI" id="CHEBI:43474"/>
        <dbReference type="ChEBI" id="CHEBI:46858"/>
        <dbReference type="ChEBI" id="CHEBI:61978"/>
        <dbReference type="EC" id="3.1.3.48"/>
    </reaction>
</comment>
<evidence type="ECO:0000313" key="11">
    <source>
        <dbReference type="Proteomes" id="UP000085678"/>
    </source>
</evidence>
<dbReference type="InterPro" id="IPR016130">
    <property type="entry name" value="Tyr_Pase_AS"/>
</dbReference>
<dbReference type="CDD" id="cd14515">
    <property type="entry name" value="DUSP3-like"/>
    <property type="match status" value="1"/>
</dbReference>
<dbReference type="InterPro" id="IPR029021">
    <property type="entry name" value="Prot-tyrosine_phosphatase-like"/>
</dbReference>
<evidence type="ECO:0000313" key="13">
    <source>
        <dbReference type="RefSeq" id="XP_013381829.1"/>
    </source>
</evidence>
<evidence type="ECO:0000256" key="8">
    <source>
        <dbReference type="SAM" id="MobiDB-lite"/>
    </source>
</evidence>
<keyword evidence="11" id="KW-1185">Reference proteome</keyword>
<dbReference type="GO" id="GO:0033549">
    <property type="term" value="F:MAP kinase phosphatase activity"/>
    <property type="evidence" value="ECO:0007669"/>
    <property type="project" value="TreeGrafter"/>
</dbReference>
<dbReference type="PANTHER" id="PTHR45682">
    <property type="entry name" value="AGAP008228-PA"/>
    <property type="match status" value="1"/>
</dbReference>
<dbReference type="EC" id="3.1.3.16" evidence="7"/>
<dbReference type="RefSeq" id="XP_013381829.1">
    <property type="nucleotide sequence ID" value="XM_013526375.2"/>
</dbReference>
<dbReference type="PROSITE" id="PS00383">
    <property type="entry name" value="TYR_PHOSPHATASE_1"/>
    <property type="match status" value="1"/>
</dbReference>
<dbReference type="InterPro" id="IPR020405">
    <property type="entry name" value="Atypical_DUSP_subfamA"/>
</dbReference>
<dbReference type="Pfam" id="PF00782">
    <property type="entry name" value="DSPc"/>
    <property type="match status" value="1"/>
</dbReference>
<dbReference type="GeneID" id="106152687"/>
<accession>A0A1S3H020</accession>
<evidence type="ECO:0000259" key="10">
    <source>
        <dbReference type="PROSITE" id="PS50056"/>
    </source>
</evidence>
<dbReference type="InterPro" id="IPR000387">
    <property type="entry name" value="Tyr_Pase_dom"/>
</dbReference>
<dbReference type="InterPro" id="IPR020422">
    <property type="entry name" value="TYR_PHOSPHATASE_DUAL_dom"/>
</dbReference>